<feature type="transmembrane region" description="Helical" evidence="1">
    <location>
        <begin position="198"/>
        <end position="217"/>
    </location>
</feature>
<protein>
    <submittedName>
        <fullName evidence="2">DUF1345 domain-containing protein</fullName>
    </submittedName>
</protein>
<name>A0ABN2LS24_9MICO</name>
<dbReference type="Proteomes" id="UP001500851">
    <property type="component" value="Unassembled WGS sequence"/>
</dbReference>
<dbReference type="InterPro" id="IPR009781">
    <property type="entry name" value="DUF1345"/>
</dbReference>
<accession>A0ABN2LS24</accession>
<evidence type="ECO:0000313" key="3">
    <source>
        <dbReference type="Proteomes" id="UP001500851"/>
    </source>
</evidence>
<evidence type="ECO:0000256" key="1">
    <source>
        <dbReference type="SAM" id="Phobius"/>
    </source>
</evidence>
<organism evidence="2 3">
    <name type="scientific">Leucobacter iarius</name>
    <dbReference type="NCBI Taxonomy" id="333963"/>
    <lineage>
        <taxon>Bacteria</taxon>
        <taxon>Bacillati</taxon>
        <taxon>Actinomycetota</taxon>
        <taxon>Actinomycetes</taxon>
        <taxon>Micrococcales</taxon>
        <taxon>Microbacteriaceae</taxon>
        <taxon>Leucobacter</taxon>
    </lineage>
</organism>
<dbReference type="Pfam" id="PF07077">
    <property type="entry name" value="DUF1345"/>
    <property type="match status" value="1"/>
</dbReference>
<comment type="caution">
    <text evidence="2">The sequence shown here is derived from an EMBL/GenBank/DDBJ whole genome shotgun (WGS) entry which is preliminary data.</text>
</comment>
<feature type="transmembrane region" description="Helical" evidence="1">
    <location>
        <begin position="78"/>
        <end position="99"/>
    </location>
</feature>
<keyword evidence="3" id="KW-1185">Reference proteome</keyword>
<feature type="transmembrane region" description="Helical" evidence="1">
    <location>
        <begin position="39"/>
        <end position="58"/>
    </location>
</feature>
<gene>
    <name evidence="2" type="ORF">GCM10009768_28810</name>
</gene>
<dbReference type="EMBL" id="BAAAOB010000005">
    <property type="protein sequence ID" value="GAA1798053.1"/>
    <property type="molecule type" value="Genomic_DNA"/>
</dbReference>
<keyword evidence="1" id="KW-0812">Transmembrane</keyword>
<evidence type="ECO:0000313" key="2">
    <source>
        <dbReference type="EMBL" id="GAA1798053.1"/>
    </source>
</evidence>
<keyword evidence="1" id="KW-1133">Transmembrane helix</keyword>
<keyword evidence="1" id="KW-0472">Membrane</keyword>
<sequence>MSGLSDRAQLRLRWGIAVLLGIAAGAIAGPALGLAAGLLAGWGALACVSTIWVLLQVWPMDADATRAHATAEDPSRRIARLIAIAGSVVSLAAVVIVMIQARHASGAATYWLAGIAVVSIVASWALIQINYLLHFARSYYEDRGDGEIKRGIDFNQQEPPEYTDFAYFSIGLGMTYQVADTNVTRNEIRRIVIAQTTLAYLFGAGILATVINLVSGLG</sequence>
<proteinExistence type="predicted"/>
<reference evidence="3" key="1">
    <citation type="journal article" date="2019" name="Int. J. Syst. Evol. Microbiol.">
        <title>The Global Catalogue of Microorganisms (GCM) 10K type strain sequencing project: providing services to taxonomists for standard genome sequencing and annotation.</title>
        <authorList>
            <consortium name="The Broad Institute Genomics Platform"/>
            <consortium name="The Broad Institute Genome Sequencing Center for Infectious Disease"/>
            <person name="Wu L."/>
            <person name="Ma J."/>
        </authorList>
    </citation>
    <scope>NUCLEOTIDE SEQUENCE [LARGE SCALE GENOMIC DNA]</scope>
    <source>
        <strain evidence="3">JCM 14736</strain>
    </source>
</reference>
<feature type="transmembrane region" description="Helical" evidence="1">
    <location>
        <begin position="111"/>
        <end position="133"/>
    </location>
</feature>
<dbReference type="RefSeq" id="WP_344033345.1">
    <property type="nucleotide sequence ID" value="NZ_BAAAOB010000005.1"/>
</dbReference>
<feature type="transmembrane region" description="Helical" evidence="1">
    <location>
        <begin position="12"/>
        <end position="33"/>
    </location>
</feature>